<dbReference type="Proteomes" id="UP001550853">
    <property type="component" value="Unassembled WGS sequence"/>
</dbReference>
<dbReference type="CDD" id="cd16936">
    <property type="entry name" value="HATPase_RsbW-like"/>
    <property type="match status" value="1"/>
</dbReference>
<dbReference type="InterPro" id="IPR050267">
    <property type="entry name" value="Anti-sigma-factor_SerPK"/>
</dbReference>
<dbReference type="RefSeq" id="WP_211266115.1">
    <property type="nucleotide sequence ID" value="NZ_JBEZVI010000008.1"/>
</dbReference>
<dbReference type="EMBL" id="JBEZVI010000008">
    <property type="protein sequence ID" value="MEU3710868.1"/>
    <property type="molecule type" value="Genomic_DNA"/>
</dbReference>
<dbReference type="Pfam" id="PF13581">
    <property type="entry name" value="HATPase_c_2"/>
    <property type="match status" value="1"/>
</dbReference>
<protein>
    <submittedName>
        <fullName evidence="4">ATP-binding protein</fullName>
    </submittedName>
</protein>
<evidence type="ECO:0000256" key="2">
    <source>
        <dbReference type="SAM" id="MobiDB-lite"/>
    </source>
</evidence>
<evidence type="ECO:0000259" key="3">
    <source>
        <dbReference type="Pfam" id="PF13581"/>
    </source>
</evidence>
<feature type="domain" description="Histidine kinase/HSP90-like ATPase" evidence="3">
    <location>
        <begin position="39"/>
        <end position="150"/>
    </location>
</feature>
<evidence type="ECO:0000256" key="1">
    <source>
        <dbReference type="ARBA" id="ARBA00022527"/>
    </source>
</evidence>
<keyword evidence="4" id="KW-0547">Nucleotide-binding</keyword>
<keyword evidence="1" id="KW-0418">Kinase</keyword>
<evidence type="ECO:0000313" key="4">
    <source>
        <dbReference type="EMBL" id="MEU3710868.1"/>
    </source>
</evidence>
<keyword evidence="4" id="KW-0067">ATP-binding</keyword>
<reference evidence="4 5" key="1">
    <citation type="submission" date="2024-06" db="EMBL/GenBank/DDBJ databases">
        <title>The Natural Products Discovery Center: Release of the First 8490 Sequenced Strains for Exploring Actinobacteria Biosynthetic Diversity.</title>
        <authorList>
            <person name="Kalkreuter E."/>
            <person name="Kautsar S.A."/>
            <person name="Yang D."/>
            <person name="Bader C.D."/>
            <person name="Teijaro C.N."/>
            <person name="Fluegel L."/>
            <person name="Davis C.M."/>
            <person name="Simpson J.R."/>
            <person name="Lauterbach L."/>
            <person name="Steele A.D."/>
            <person name="Gui C."/>
            <person name="Meng S."/>
            <person name="Li G."/>
            <person name="Viehrig K."/>
            <person name="Ye F."/>
            <person name="Su P."/>
            <person name="Kiefer A.F."/>
            <person name="Nichols A."/>
            <person name="Cepeda A.J."/>
            <person name="Yan W."/>
            <person name="Fan B."/>
            <person name="Jiang Y."/>
            <person name="Adhikari A."/>
            <person name="Zheng C.-J."/>
            <person name="Schuster L."/>
            <person name="Cowan T.M."/>
            <person name="Smanski M.J."/>
            <person name="Chevrette M.G."/>
            <person name="De Carvalho L.P.S."/>
            <person name="Shen B."/>
        </authorList>
    </citation>
    <scope>NUCLEOTIDE SEQUENCE [LARGE SCALE GENOMIC DNA]</scope>
    <source>
        <strain evidence="4 5">NPDC033039</strain>
    </source>
</reference>
<dbReference type="Gene3D" id="3.30.565.10">
    <property type="entry name" value="Histidine kinase-like ATPase, C-terminal domain"/>
    <property type="match status" value="1"/>
</dbReference>
<dbReference type="InterPro" id="IPR036890">
    <property type="entry name" value="HATPase_C_sf"/>
</dbReference>
<dbReference type="GO" id="GO:0005524">
    <property type="term" value="F:ATP binding"/>
    <property type="evidence" value="ECO:0007669"/>
    <property type="project" value="UniProtKB-KW"/>
</dbReference>
<feature type="compositionally biased region" description="Basic and acidic residues" evidence="2">
    <location>
        <begin position="1"/>
        <end position="15"/>
    </location>
</feature>
<proteinExistence type="predicted"/>
<accession>A0ABV2YYP5</accession>
<dbReference type="SUPFAM" id="SSF55874">
    <property type="entry name" value="ATPase domain of HSP90 chaperone/DNA topoisomerase II/histidine kinase"/>
    <property type="match status" value="1"/>
</dbReference>
<dbReference type="InterPro" id="IPR003594">
    <property type="entry name" value="HATPase_dom"/>
</dbReference>
<feature type="region of interest" description="Disordered" evidence="2">
    <location>
        <begin position="1"/>
        <end position="21"/>
    </location>
</feature>
<name>A0ABV2YYP5_9ACTN</name>
<gene>
    <name evidence="4" type="ORF">AB0E61_12335</name>
</gene>
<dbReference type="PANTHER" id="PTHR35526:SF3">
    <property type="entry name" value="ANTI-SIGMA-F FACTOR RSBW"/>
    <property type="match status" value="1"/>
</dbReference>
<sequence>MRQPVRREDGERHGAVAEGGRGTAVVARTPGVLERRIRPADLEAVAEVRHALQELLHRWDGPASAGLRDTAALLVSELVTNALVHTTGGAVFTATVTDRLRVEVRDWAATRPEPRPPTGDGTSGRGLILVRSLADAWGVRPHGLGKSVWFELGGGPA</sequence>
<keyword evidence="1" id="KW-0723">Serine/threonine-protein kinase</keyword>
<keyword evidence="1" id="KW-0808">Transferase</keyword>
<dbReference type="PANTHER" id="PTHR35526">
    <property type="entry name" value="ANTI-SIGMA-F FACTOR RSBW-RELATED"/>
    <property type="match status" value="1"/>
</dbReference>
<keyword evidence="5" id="KW-1185">Reference proteome</keyword>
<organism evidence="4 5">
    <name type="scientific">Streptomyces catenulae</name>
    <dbReference type="NCBI Taxonomy" id="66875"/>
    <lineage>
        <taxon>Bacteria</taxon>
        <taxon>Bacillati</taxon>
        <taxon>Actinomycetota</taxon>
        <taxon>Actinomycetes</taxon>
        <taxon>Kitasatosporales</taxon>
        <taxon>Streptomycetaceae</taxon>
        <taxon>Streptomyces</taxon>
    </lineage>
</organism>
<evidence type="ECO:0000313" key="5">
    <source>
        <dbReference type="Proteomes" id="UP001550853"/>
    </source>
</evidence>
<comment type="caution">
    <text evidence="4">The sequence shown here is derived from an EMBL/GenBank/DDBJ whole genome shotgun (WGS) entry which is preliminary data.</text>
</comment>